<protein>
    <recommendedName>
        <fullName evidence="1">Putative restriction endonuclease domain-containing protein</fullName>
    </recommendedName>
</protein>
<dbReference type="PANTHER" id="PTHR35400:SF3">
    <property type="entry name" value="SLL1072 PROTEIN"/>
    <property type="match status" value="1"/>
</dbReference>
<reference evidence="2" key="1">
    <citation type="journal article" date="2014" name="Int. J. Syst. Evol. Microbiol.">
        <title>Complete genome sequence of Corynebacterium casei LMG S-19264T (=DSM 44701T), isolated from a smear-ripened cheese.</title>
        <authorList>
            <consortium name="US DOE Joint Genome Institute (JGI-PGF)"/>
            <person name="Walter F."/>
            <person name="Albersmeier A."/>
            <person name="Kalinowski J."/>
            <person name="Ruckert C."/>
        </authorList>
    </citation>
    <scope>NUCLEOTIDE SEQUENCE</scope>
    <source>
        <strain evidence="2">JCM 4633</strain>
    </source>
</reference>
<comment type="caution">
    <text evidence="2">The sequence shown here is derived from an EMBL/GenBank/DDBJ whole genome shotgun (WGS) entry which is preliminary data.</text>
</comment>
<dbReference type="InterPro" id="IPR008538">
    <property type="entry name" value="Uma2"/>
</dbReference>
<evidence type="ECO:0000259" key="1">
    <source>
        <dbReference type="Pfam" id="PF05685"/>
    </source>
</evidence>
<dbReference type="Proteomes" id="UP000646244">
    <property type="component" value="Unassembled WGS sequence"/>
</dbReference>
<proteinExistence type="predicted"/>
<dbReference type="InterPro" id="IPR011335">
    <property type="entry name" value="Restrct_endonuc-II-like"/>
</dbReference>
<sequence>MSALTVDHGPGRGWDDLVRIWEQTDAPEGCKVEIIEGIVTVSPAPSNTHNSVAWKLQRQLTTIIPKDWGIYQTLAVAVPSRSGLYIPDLVVAPEAVVDSAPTQANGSENFIQAEAAELVVEITSKFNAQHDRVSKPAGYAHAGVPLYLLVDRWAQGGPTITLFGEPKNDVYRVLQAGKFGDGIHLPAPFDIVIDTDAFPAA</sequence>
<dbReference type="EMBL" id="BMVB01000030">
    <property type="protein sequence ID" value="GHC70708.1"/>
    <property type="molecule type" value="Genomic_DNA"/>
</dbReference>
<reference evidence="2" key="2">
    <citation type="submission" date="2020-09" db="EMBL/GenBank/DDBJ databases">
        <authorList>
            <person name="Sun Q."/>
            <person name="Ohkuma M."/>
        </authorList>
    </citation>
    <scope>NUCLEOTIDE SEQUENCE</scope>
    <source>
        <strain evidence="2">JCM 4633</strain>
    </source>
</reference>
<dbReference type="Gene3D" id="3.90.1570.10">
    <property type="entry name" value="tt1808, chain A"/>
    <property type="match status" value="1"/>
</dbReference>
<dbReference type="PANTHER" id="PTHR35400">
    <property type="entry name" value="SLR1083 PROTEIN"/>
    <property type="match status" value="1"/>
</dbReference>
<dbReference type="Pfam" id="PF05685">
    <property type="entry name" value="Uma2"/>
    <property type="match status" value="1"/>
</dbReference>
<dbReference type="SUPFAM" id="SSF52980">
    <property type="entry name" value="Restriction endonuclease-like"/>
    <property type="match status" value="1"/>
</dbReference>
<dbReference type="AlphaFoldDB" id="A0A918WRL0"/>
<dbReference type="CDD" id="cd06260">
    <property type="entry name" value="DUF820-like"/>
    <property type="match status" value="1"/>
</dbReference>
<accession>A0A918WRL0</accession>
<dbReference type="InterPro" id="IPR012296">
    <property type="entry name" value="Nuclease_put_TT1808"/>
</dbReference>
<dbReference type="RefSeq" id="WP_190112813.1">
    <property type="nucleotide sequence ID" value="NZ_BMVB01000030.1"/>
</dbReference>
<name>A0A918WRL0_STRCJ</name>
<evidence type="ECO:0000313" key="3">
    <source>
        <dbReference type="Proteomes" id="UP000646244"/>
    </source>
</evidence>
<evidence type="ECO:0000313" key="2">
    <source>
        <dbReference type="EMBL" id="GHC70708.1"/>
    </source>
</evidence>
<feature type="domain" description="Putative restriction endonuclease" evidence="1">
    <location>
        <begin position="22"/>
        <end position="189"/>
    </location>
</feature>
<gene>
    <name evidence="2" type="ORF">GCM10010507_57090</name>
</gene>
<organism evidence="2 3">
    <name type="scientific">Streptomyces cinnamoneus</name>
    <name type="common">Streptoverticillium cinnamoneum</name>
    <dbReference type="NCBI Taxonomy" id="53446"/>
    <lineage>
        <taxon>Bacteria</taxon>
        <taxon>Bacillati</taxon>
        <taxon>Actinomycetota</taxon>
        <taxon>Actinomycetes</taxon>
        <taxon>Kitasatosporales</taxon>
        <taxon>Streptomycetaceae</taxon>
        <taxon>Streptomyces</taxon>
        <taxon>Streptomyces cinnamoneus group</taxon>
    </lineage>
</organism>